<dbReference type="SUPFAM" id="SSF55073">
    <property type="entry name" value="Nucleotide cyclase"/>
    <property type="match status" value="1"/>
</dbReference>
<feature type="domain" description="HD-GYP" evidence="4">
    <location>
        <begin position="519"/>
        <end position="709"/>
    </location>
</feature>
<feature type="transmembrane region" description="Helical" evidence="1">
    <location>
        <begin position="263"/>
        <end position="285"/>
    </location>
</feature>
<evidence type="ECO:0000313" key="5">
    <source>
        <dbReference type="EMBL" id="SCY65685.1"/>
    </source>
</evidence>
<feature type="transmembrane region" description="Helical" evidence="1">
    <location>
        <begin position="12"/>
        <end position="35"/>
    </location>
</feature>
<gene>
    <name evidence="5" type="ORF">SAMN03080606_02076</name>
</gene>
<dbReference type="AlphaFoldDB" id="A0A1G5HP78"/>
<dbReference type="Gene3D" id="6.10.340.10">
    <property type="match status" value="1"/>
</dbReference>
<evidence type="ECO:0000259" key="3">
    <source>
        <dbReference type="PROSITE" id="PS50887"/>
    </source>
</evidence>
<dbReference type="GO" id="GO:0007165">
    <property type="term" value="P:signal transduction"/>
    <property type="evidence" value="ECO:0007669"/>
    <property type="project" value="InterPro"/>
</dbReference>
<keyword evidence="1" id="KW-0472">Membrane</keyword>
<evidence type="ECO:0000256" key="1">
    <source>
        <dbReference type="SAM" id="Phobius"/>
    </source>
</evidence>
<dbReference type="PANTHER" id="PTHR43155:SF2">
    <property type="entry name" value="CYCLIC DI-GMP PHOSPHODIESTERASE PA4108"/>
    <property type="match status" value="1"/>
</dbReference>
<evidence type="ECO:0000259" key="4">
    <source>
        <dbReference type="PROSITE" id="PS51832"/>
    </source>
</evidence>
<dbReference type="InterPro" id="IPR003607">
    <property type="entry name" value="HD/PDEase_dom"/>
</dbReference>
<dbReference type="Pfam" id="PF05228">
    <property type="entry name" value="CHASE4"/>
    <property type="match status" value="1"/>
</dbReference>
<dbReference type="PROSITE" id="PS50887">
    <property type="entry name" value="GGDEF"/>
    <property type="match status" value="1"/>
</dbReference>
<dbReference type="CDD" id="cd06225">
    <property type="entry name" value="HAMP"/>
    <property type="match status" value="1"/>
</dbReference>
<keyword evidence="1" id="KW-0812">Transmembrane</keyword>
<dbReference type="PROSITE" id="PS51832">
    <property type="entry name" value="HD_GYP"/>
    <property type="match status" value="1"/>
</dbReference>
<dbReference type="Proteomes" id="UP000198636">
    <property type="component" value="Unassembled WGS sequence"/>
</dbReference>
<organism evidence="5 6">
    <name type="scientific">Alkaliphilus peptidifermentans DSM 18978</name>
    <dbReference type="NCBI Taxonomy" id="1120976"/>
    <lineage>
        <taxon>Bacteria</taxon>
        <taxon>Bacillati</taxon>
        <taxon>Bacillota</taxon>
        <taxon>Clostridia</taxon>
        <taxon>Peptostreptococcales</taxon>
        <taxon>Natronincolaceae</taxon>
        <taxon>Alkaliphilus</taxon>
    </lineage>
</organism>
<dbReference type="Gene3D" id="3.30.70.270">
    <property type="match status" value="1"/>
</dbReference>
<evidence type="ECO:0000259" key="2">
    <source>
        <dbReference type="PROSITE" id="PS50885"/>
    </source>
</evidence>
<dbReference type="RefSeq" id="WP_091543075.1">
    <property type="nucleotide sequence ID" value="NZ_FMUS01000012.1"/>
</dbReference>
<evidence type="ECO:0000313" key="6">
    <source>
        <dbReference type="Proteomes" id="UP000198636"/>
    </source>
</evidence>
<proteinExistence type="predicted"/>
<dbReference type="GO" id="GO:0016020">
    <property type="term" value="C:membrane"/>
    <property type="evidence" value="ECO:0007669"/>
    <property type="project" value="InterPro"/>
</dbReference>
<dbReference type="InterPro" id="IPR029787">
    <property type="entry name" value="Nucleotide_cyclase"/>
</dbReference>
<dbReference type="SUPFAM" id="SSF109604">
    <property type="entry name" value="HD-domain/PDEase-like"/>
    <property type="match status" value="1"/>
</dbReference>
<dbReference type="SMART" id="SM00267">
    <property type="entry name" value="GGDEF"/>
    <property type="match status" value="1"/>
</dbReference>
<dbReference type="Pfam" id="PF00990">
    <property type="entry name" value="GGDEF"/>
    <property type="match status" value="1"/>
</dbReference>
<dbReference type="InterPro" id="IPR003660">
    <property type="entry name" value="HAMP_dom"/>
</dbReference>
<dbReference type="SMART" id="SM00304">
    <property type="entry name" value="HAMP"/>
    <property type="match status" value="1"/>
</dbReference>
<dbReference type="InterPro" id="IPR037522">
    <property type="entry name" value="HD_GYP_dom"/>
</dbReference>
<name>A0A1G5HP78_9FIRM</name>
<reference evidence="5 6" key="1">
    <citation type="submission" date="2016-10" db="EMBL/GenBank/DDBJ databases">
        <authorList>
            <person name="de Groot N.N."/>
        </authorList>
    </citation>
    <scope>NUCLEOTIDE SEQUENCE [LARGE SCALE GENOMIC DNA]</scope>
    <source>
        <strain evidence="5 6">DSM 18978</strain>
    </source>
</reference>
<dbReference type="OrthoDB" id="9804747at2"/>
<feature type="domain" description="HAMP" evidence="2">
    <location>
        <begin position="287"/>
        <end position="339"/>
    </location>
</feature>
<dbReference type="STRING" id="1120976.SAMN03080606_02076"/>
<dbReference type="InterPro" id="IPR007892">
    <property type="entry name" value="CHASE4"/>
</dbReference>
<dbReference type="SMART" id="SM00471">
    <property type="entry name" value="HDc"/>
    <property type="match status" value="1"/>
</dbReference>
<keyword evidence="6" id="KW-1185">Reference proteome</keyword>
<accession>A0A1G5HP78</accession>
<dbReference type="NCBIfam" id="TIGR00254">
    <property type="entry name" value="GGDEF"/>
    <property type="match status" value="1"/>
</dbReference>
<dbReference type="EMBL" id="FMUS01000012">
    <property type="protein sequence ID" value="SCY65685.1"/>
    <property type="molecule type" value="Genomic_DNA"/>
</dbReference>
<dbReference type="Pfam" id="PF00672">
    <property type="entry name" value="HAMP"/>
    <property type="match status" value="1"/>
</dbReference>
<dbReference type="InterPro" id="IPR000160">
    <property type="entry name" value="GGDEF_dom"/>
</dbReference>
<dbReference type="Pfam" id="PF13487">
    <property type="entry name" value="HD_5"/>
    <property type="match status" value="1"/>
</dbReference>
<protein>
    <submittedName>
        <fullName evidence="5">Diguanylate cyclase (GGDEF) domain-containing protein</fullName>
    </submittedName>
</protein>
<feature type="domain" description="GGDEF" evidence="3">
    <location>
        <begin position="371"/>
        <end position="506"/>
    </location>
</feature>
<dbReference type="Gene3D" id="1.10.3210.10">
    <property type="entry name" value="Hypothetical protein af1432"/>
    <property type="match status" value="1"/>
</dbReference>
<dbReference type="CDD" id="cd00077">
    <property type="entry name" value="HDc"/>
    <property type="match status" value="1"/>
</dbReference>
<sequence>MQKKINLLSKKITCRLLAFFIATSLIPLIVSVTYLSNSMEKQLLQYQNKEIEQLRAQITYNFYKYQQYMSLIAYDYSYWDDTYYAIINENWEWIDENIIEWLPEGMNFTYAGIINNEYELLRENIDGFYHKYMDLILPTHKLKMADFYKGEDSLYLTTVVDVLSNSENLPPNGKLIVAARVDEDFLINNIKLVDVDINLLYNNNLVINGQLEEILRVNNHTSYKQIDDNLHIFIPVINQWDEVLAYGIATISYSFYQRALNTLTHSLIIVYSICFLLLAMAILLIKHKLFDPISKVQEVINNIRLLKKPVVIPFEPKDEIGQLAHSFNDLAKEIDQHNQHLKKLSITDEITTLYNYRHFITRIDEKICIGNPFILAFIEIDFIKTYSNTFTRTKTDELLRKIGCLFKKVMPAENEAFVVGPSTFSIISNINSVDNIVDNIKQFQHELTLLQFWGKNRLPTDLIHASAGISKFPQEGNTKDSLIKLTDDKLYRASHFIHQRIGSFYSVFHNSNHVNDITDLNHLYSVTRTMMSILQAMDPYTLCHSEGVARYALIIGEGMNLSNKDLETLKYSALLHDIGKIELGSELLNKKDPLTEDDFKKIKMHTIYGVNILCSIEGFGALLPIIHSHHEWYNGNGYPDGLEGKKIPLLARIISVADAYDTMITNRPYRTNTKTSSEAIAELRRCSGTQFDPMVVEIFINLISQQNQK</sequence>
<dbReference type="InterPro" id="IPR043128">
    <property type="entry name" value="Rev_trsase/Diguanyl_cyclase"/>
</dbReference>
<dbReference type="PANTHER" id="PTHR43155">
    <property type="entry name" value="CYCLIC DI-GMP PHOSPHODIESTERASE PA4108-RELATED"/>
    <property type="match status" value="1"/>
</dbReference>
<keyword evidence="1" id="KW-1133">Transmembrane helix</keyword>
<dbReference type="PROSITE" id="PS50885">
    <property type="entry name" value="HAMP"/>
    <property type="match status" value="1"/>
</dbReference>